<dbReference type="EMBL" id="CP034207">
    <property type="protein sequence ID" value="QBZ61865.1"/>
    <property type="molecule type" value="Genomic_DNA"/>
</dbReference>
<dbReference type="Gene3D" id="1.20.5.110">
    <property type="match status" value="1"/>
</dbReference>
<dbReference type="HAMAP" id="MF_00499">
    <property type="entry name" value="Ribosomal_eL13"/>
    <property type="match status" value="1"/>
</dbReference>
<evidence type="ECO:0000256" key="2">
    <source>
        <dbReference type="ARBA" id="ARBA00022980"/>
    </source>
</evidence>
<dbReference type="GO" id="GO:0030684">
    <property type="term" value="C:preribosome"/>
    <property type="evidence" value="ECO:0007669"/>
    <property type="project" value="EnsemblFungi"/>
</dbReference>
<name>A0A4P7NIM5_PYROR</name>
<dbReference type="InterPro" id="IPR001380">
    <property type="entry name" value="Ribosomal_eL13"/>
</dbReference>
<accession>A0A4P7NIM5</accession>
<dbReference type="GO" id="GO:0006412">
    <property type="term" value="P:translation"/>
    <property type="evidence" value="ECO:0007669"/>
    <property type="project" value="InterPro"/>
</dbReference>
<dbReference type="GO" id="GO:0003723">
    <property type="term" value="F:RNA binding"/>
    <property type="evidence" value="ECO:0007669"/>
    <property type="project" value="TreeGrafter"/>
</dbReference>
<dbReference type="Proteomes" id="UP000294847">
    <property type="component" value="Chromosome 4"/>
</dbReference>
<gene>
    <name evidence="5" type="ORF">PoMZ_08823</name>
</gene>
<keyword evidence="2 4" id="KW-0689">Ribosomal protein</keyword>
<proteinExistence type="inferred from homology"/>
<dbReference type="VEuPathDB" id="FungiDB:M_BR32_EuGene_00113961"/>
<dbReference type="GO" id="GO:0003735">
    <property type="term" value="F:structural constituent of ribosome"/>
    <property type="evidence" value="ECO:0007669"/>
    <property type="project" value="InterPro"/>
</dbReference>
<dbReference type="OMA" id="IQKNHFR"/>
<protein>
    <recommendedName>
        <fullName evidence="4">60S ribosomal protein L13</fullName>
    </recommendedName>
</protein>
<dbReference type="PROSITE" id="PS01104">
    <property type="entry name" value="RIBOSOMAL_L13E"/>
    <property type="match status" value="1"/>
</dbReference>
<evidence type="ECO:0000256" key="4">
    <source>
        <dbReference type="RuleBase" id="RU000572"/>
    </source>
</evidence>
<dbReference type="PANTHER" id="PTHR11722">
    <property type="entry name" value="60S RIBOSOMAL PROTEIN L13"/>
    <property type="match status" value="1"/>
</dbReference>
<dbReference type="AlphaFoldDB" id="A0A4P7NIM5"/>
<keyword evidence="3 4" id="KW-0687">Ribonucleoprotein</keyword>
<dbReference type="GO" id="GO:0022625">
    <property type="term" value="C:cytosolic large ribosomal subunit"/>
    <property type="evidence" value="ECO:0007669"/>
    <property type="project" value="TreeGrafter"/>
</dbReference>
<evidence type="ECO:0000313" key="5">
    <source>
        <dbReference type="EMBL" id="QBZ61865.1"/>
    </source>
</evidence>
<reference evidence="5 6" key="1">
    <citation type="journal article" date="2019" name="Mol. Biol. Evol.">
        <title>Blast fungal genomes show frequent chromosomal changes, gene gains and losses, and effector gene turnover.</title>
        <authorList>
            <person name="Gomez Luciano L.B."/>
            <person name="Jason Tsai I."/>
            <person name="Chuma I."/>
            <person name="Tosa Y."/>
            <person name="Chen Y.H."/>
            <person name="Li J.Y."/>
            <person name="Li M.Y."/>
            <person name="Jade Lu M.Y."/>
            <person name="Nakayashiki H."/>
            <person name="Li W.H."/>
        </authorList>
    </citation>
    <scope>NUCLEOTIDE SEQUENCE [LARGE SCALE GENOMIC DNA]</scope>
    <source>
        <strain evidence="5">MZ5-1-6</strain>
    </source>
</reference>
<dbReference type="Pfam" id="PF01294">
    <property type="entry name" value="Ribosomal_L13e"/>
    <property type="match status" value="1"/>
</dbReference>
<evidence type="ECO:0000313" key="6">
    <source>
        <dbReference type="Proteomes" id="UP000294847"/>
    </source>
</evidence>
<evidence type="ECO:0000256" key="3">
    <source>
        <dbReference type="ARBA" id="ARBA00023274"/>
    </source>
</evidence>
<sequence>MAIKHNNQIPHNHFRKDWQRRVRCHFDQPGKKASRRIARRAKAAKVAPRPVDLLRPVVQCPTIKYNRRARLGRGFTLDELKAAGLHKLQARTIGISVDGRRRNLSEESLARNVERLKAYKAKLVVMPKKGKKPEVADKTAHKISAVVPIVPPVGVTEISKSDIPKSDKSAYRQLREARANARHEGKREKRVREKADEEKAKK</sequence>
<dbReference type="PANTHER" id="PTHR11722:SF0">
    <property type="entry name" value="LARGE RIBOSOMAL SUBUNIT PROTEIN EL13"/>
    <property type="match status" value="1"/>
</dbReference>
<dbReference type="InterPro" id="IPR018256">
    <property type="entry name" value="Ribosomal_eL13_CS"/>
</dbReference>
<dbReference type="SMR" id="A0A4P7NIM5"/>
<evidence type="ECO:0000256" key="1">
    <source>
        <dbReference type="ARBA" id="ARBA00005640"/>
    </source>
</evidence>
<organism evidence="5 6">
    <name type="scientific">Pyricularia oryzae</name>
    <name type="common">Rice blast fungus</name>
    <name type="synonym">Magnaporthe oryzae</name>
    <dbReference type="NCBI Taxonomy" id="318829"/>
    <lineage>
        <taxon>Eukaryota</taxon>
        <taxon>Fungi</taxon>
        <taxon>Dikarya</taxon>
        <taxon>Ascomycota</taxon>
        <taxon>Pezizomycotina</taxon>
        <taxon>Sordariomycetes</taxon>
        <taxon>Sordariomycetidae</taxon>
        <taxon>Magnaporthales</taxon>
        <taxon>Pyriculariaceae</taxon>
        <taxon>Pyricularia</taxon>
    </lineage>
</organism>
<comment type="similarity">
    <text evidence="1 4">Belongs to the eukaryotic ribosomal protein eL13 family.</text>
</comment>